<organism evidence="2 3">
    <name type="scientific">Owenia fusiformis</name>
    <name type="common">Polychaete worm</name>
    <dbReference type="NCBI Taxonomy" id="6347"/>
    <lineage>
        <taxon>Eukaryota</taxon>
        <taxon>Metazoa</taxon>
        <taxon>Spiralia</taxon>
        <taxon>Lophotrochozoa</taxon>
        <taxon>Annelida</taxon>
        <taxon>Polychaeta</taxon>
        <taxon>Sedentaria</taxon>
        <taxon>Canalipalpata</taxon>
        <taxon>Sabellida</taxon>
        <taxon>Oweniida</taxon>
        <taxon>Oweniidae</taxon>
        <taxon>Owenia</taxon>
    </lineage>
</organism>
<evidence type="ECO:0000256" key="1">
    <source>
        <dbReference type="ARBA" id="ARBA00001962"/>
    </source>
</evidence>
<dbReference type="EMBL" id="CAIIXF020000004">
    <property type="protein sequence ID" value="CAH1781588.1"/>
    <property type="molecule type" value="Genomic_DNA"/>
</dbReference>
<protein>
    <submittedName>
        <fullName evidence="2">Uncharacterized protein</fullName>
    </submittedName>
</protein>
<dbReference type="Proteomes" id="UP000749559">
    <property type="component" value="Unassembled WGS sequence"/>
</dbReference>
<dbReference type="OrthoDB" id="445007at2759"/>
<dbReference type="PANTHER" id="PTHR20883:SF51">
    <property type="entry name" value="PHYTANOYL-COA HYDROXYLASE"/>
    <property type="match status" value="1"/>
</dbReference>
<accession>A0A8J1UD22</accession>
<dbReference type="Gene3D" id="2.60.120.620">
    <property type="entry name" value="q2cbj1_9rhob like domain"/>
    <property type="match status" value="1"/>
</dbReference>
<dbReference type="AlphaFoldDB" id="A0A8J1UD22"/>
<evidence type="ECO:0000313" key="2">
    <source>
        <dbReference type="EMBL" id="CAH1781588.1"/>
    </source>
</evidence>
<keyword evidence="3" id="KW-1185">Reference proteome</keyword>
<name>A0A8J1UD22_OWEFU</name>
<comment type="caution">
    <text evidence="2">The sequence shown here is derived from an EMBL/GenBank/DDBJ whole genome shotgun (WGS) entry which is preliminary data.</text>
</comment>
<sequence length="288" mass="32430">MDVSTLYEFTDAFEVTNNVKQTFDEYGYVVIRNLLNKVELEKLKGTLEGDNARAKYGFARDDGMGKKAKYLCWNHPGNDVTGLLARSEKVAGTFEKLLGGELYHYHTKLIMKDAFEGGAHNWHQDYGYWYHNGCIKPDMGSVFIAVDKADQTNGCLKIVPKSHKLGRIDHIAVGDEVGADPERVSQILPVLPLVHAELEAGDAVFFHSNVLHRSEQNSSPNRRWAFIIAYNRADNNPVKVHHHPQYTPLNKVPNSALLNCDEVANDEGKDFFLGQSNENKSLKERTVD</sequence>
<reference evidence="2" key="1">
    <citation type="submission" date="2022-03" db="EMBL/GenBank/DDBJ databases">
        <authorList>
            <person name="Martin C."/>
        </authorList>
    </citation>
    <scope>NUCLEOTIDE SEQUENCE</scope>
</reference>
<dbReference type="Pfam" id="PF05721">
    <property type="entry name" value="PhyH"/>
    <property type="match status" value="1"/>
</dbReference>
<proteinExistence type="predicted"/>
<dbReference type="PANTHER" id="PTHR20883">
    <property type="entry name" value="PHYTANOYL-COA DIOXYGENASE DOMAIN CONTAINING 1"/>
    <property type="match status" value="1"/>
</dbReference>
<dbReference type="SUPFAM" id="SSF51197">
    <property type="entry name" value="Clavaminate synthase-like"/>
    <property type="match status" value="1"/>
</dbReference>
<evidence type="ECO:0000313" key="3">
    <source>
        <dbReference type="Proteomes" id="UP000749559"/>
    </source>
</evidence>
<comment type="cofactor">
    <cofactor evidence="1">
        <name>Fe cation</name>
        <dbReference type="ChEBI" id="CHEBI:24875"/>
    </cofactor>
</comment>
<gene>
    <name evidence="2" type="ORF">OFUS_LOCUS8152</name>
</gene>
<dbReference type="InterPro" id="IPR008775">
    <property type="entry name" value="Phytyl_CoA_dOase-like"/>
</dbReference>